<keyword evidence="2 3" id="KW-0378">Hydrolase</keyword>
<dbReference type="InterPro" id="IPR015797">
    <property type="entry name" value="NUDIX_hydrolase-like_dom_sf"/>
</dbReference>
<protein>
    <submittedName>
        <fullName evidence="5">NUDIX hydrolase</fullName>
    </submittedName>
</protein>
<dbReference type="PROSITE" id="PS00893">
    <property type="entry name" value="NUDIX_BOX"/>
    <property type="match status" value="1"/>
</dbReference>
<reference evidence="5" key="1">
    <citation type="submission" date="2024-01" db="EMBL/GenBank/DDBJ databases">
        <title>Bank of Algae and Cyanobacteria of the Azores (BACA) strain genomes.</title>
        <authorList>
            <person name="Luz R."/>
            <person name="Cordeiro R."/>
            <person name="Fonseca A."/>
            <person name="Goncalves V."/>
        </authorList>
    </citation>
    <scope>NUCLEOTIDE SEQUENCE</scope>
    <source>
        <strain evidence="5">BACA0141</strain>
    </source>
</reference>
<dbReference type="Pfam" id="PF00293">
    <property type="entry name" value="NUDIX"/>
    <property type="match status" value="1"/>
</dbReference>
<dbReference type="GO" id="GO:0016787">
    <property type="term" value="F:hydrolase activity"/>
    <property type="evidence" value="ECO:0007669"/>
    <property type="project" value="UniProtKB-KW"/>
</dbReference>
<comment type="caution">
    <text evidence="5">The sequence shown here is derived from an EMBL/GenBank/DDBJ whole genome shotgun (WGS) entry which is preliminary data.</text>
</comment>
<proteinExistence type="inferred from homology"/>
<evidence type="ECO:0000256" key="2">
    <source>
        <dbReference type="ARBA" id="ARBA00022801"/>
    </source>
</evidence>
<dbReference type="InterPro" id="IPR020476">
    <property type="entry name" value="Nudix_hydrolase"/>
</dbReference>
<dbReference type="SUPFAM" id="SSF55811">
    <property type="entry name" value="Nudix"/>
    <property type="match status" value="1"/>
</dbReference>
<comment type="similarity">
    <text evidence="1 3">Belongs to the Nudix hydrolase family.</text>
</comment>
<dbReference type="CDD" id="cd18873">
    <property type="entry name" value="NUDIX_NadM_like"/>
    <property type="match status" value="1"/>
</dbReference>
<evidence type="ECO:0000313" key="5">
    <source>
        <dbReference type="EMBL" id="MEE3716908.1"/>
    </source>
</evidence>
<dbReference type="RefSeq" id="WP_330483336.1">
    <property type="nucleotide sequence ID" value="NZ_JAZBJZ010000028.1"/>
</dbReference>
<evidence type="ECO:0000259" key="4">
    <source>
        <dbReference type="PROSITE" id="PS51462"/>
    </source>
</evidence>
<dbReference type="InterPro" id="IPR020084">
    <property type="entry name" value="NUDIX_hydrolase_CS"/>
</dbReference>
<dbReference type="Proteomes" id="UP001333818">
    <property type="component" value="Unassembled WGS sequence"/>
</dbReference>
<dbReference type="PROSITE" id="PS51462">
    <property type="entry name" value="NUDIX"/>
    <property type="match status" value="1"/>
</dbReference>
<evidence type="ECO:0000313" key="6">
    <source>
        <dbReference type="Proteomes" id="UP001333818"/>
    </source>
</evidence>
<evidence type="ECO:0000256" key="1">
    <source>
        <dbReference type="ARBA" id="ARBA00005582"/>
    </source>
</evidence>
<dbReference type="PANTHER" id="PTHR43736">
    <property type="entry name" value="ADP-RIBOSE PYROPHOSPHATASE"/>
    <property type="match status" value="1"/>
</dbReference>
<sequence>MGRLWYFAQAVLGILFRHPVLGTSVIPVLADGRIVLVRRRDCGKWGLPGGMVQWGEDVHTTAKRELAEETGLELIKVLRLVGVYSSPERDPRIHSICIALEAEVRGDLHINDRYELSDIKAFELSAIPFGNLAHDHEQQLKDYLQNLTVLA</sequence>
<dbReference type="InterPro" id="IPR000086">
    <property type="entry name" value="NUDIX_hydrolase_dom"/>
</dbReference>
<accession>A0AAW9Q259</accession>
<dbReference type="PANTHER" id="PTHR43736:SF1">
    <property type="entry name" value="DIHYDRONEOPTERIN TRIPHOSPHATE DIPHOSPHATASE"/>
    <property type="match status" value="1"/>
</dbReference>
<dbReference type="PRINTS" id="PR00502">
    <property type="entry name" value="NUDIXFAMILY"/>
</dbReference>
<dbReference type="Gene3D" id="3.90.79.10">
    <property type="entry name" value="Nucleoside Triphosphate Pyrophosphohydrolase"/>
    <property type="match status" value="1"/>
</dbReference>
<organism evidence="5 6">
    <name type="scientific">Tumidithrix elongata BACA0141</name>
    <dbReference type="NCBI Taxonomy" id="2716417"/>
    <lineage>
        <taxon>Bacteria</taxon>
        <taxon>Bacillati</taxon>
        <taxon>Cyanobacteriota</taxon>
        <taxon>Cyanophyceae</taxon>
        <taxon>Pseudanabaenales</taxon>
        <taxon>Pseudanabaenaceae</taxon>
        <taxon>Tumidithrix</taxon>
        <taxon>Tumidithrix elongata</taxon>
    </lineage>
</organism>
<gene>
    <name evidence="5" type="ORF">V2H45_09140</name>
</gene>
<dbReference type="AlphaFoldDB" id="A0AAW9Q259"/>
<name>A0AAW9Q259_9CYAN</name>
<evidence type="ECO:0000256" key="3">
    <source>
        <dbReference type="RuleBase" id="RU003476"/>
    </source>
</evidence>
<keyword evidence="6" id="KW-1185">Reference proteome</keyword>
<feature type="domain" description="Nudix hydrolase" evidence="4">
    <location>
        <begin position="18"/>
        <end position="146"/>
    </location>
</feature>
<dbReference type="EMBL" id="JAZBJZ010000028">
    <property type="protein sequence ID" value="MEE3716908.1"/>
    <property type="molecule type" value="Genomic_DNA"/>
</dbReference>